<evidence type="ECO:0000313" key="2">
    <source>
        <dbReference type="Proteomes" id="UP000465221"/>
    </source>
</evidence>
<comment type="caution">
    <text evidence="1">The sequence shown here is derived from an EMBL/GenBank/DDBJ whole genome shotgun (WGS) entry which is preliminary data.</text>
</comment>
<dbReference type="AlphaFoldDB" id="A0A8H3N5D6"/>
<proteinExistence type="predicted"/>
<name>A0A8H3N5D6_9EURO</name>
<evidence type="ECO:0008006" key="3">
    <source>
        <dbReference type="Google" id="ProtNLM"/>
    </source>
</evidence>
<evidence type="ECO:0000313" key="1">
    <source>
        <dbReference type="EMBL" id="GFF24987.1"/>
    </source>
</evidence>
<dbReference type="EMBL" id="BLKC01000006">
    <property type="protein sequence ID" value="GFF24987.1"/>
    <property type="molecule type" value="Genomic_DNA"/>
</dbReference>
<organism evidence="1 2">
    <name type="scientific">Aspergillus udagawae</name>
    <dbReference type="NCBI Taxonomy" id="91492"/>
    <lineage>
        <taxon>Eukaryota</taxon>
        <taxon>Fungi</taxon>
        <taxon>Dikarya</taxon>
        <taxon>Ascomycota</taxon>
        <taxon>Pezizomycotina</taxon>
        <taxon>Eurotiomycetes</taxon>
        <taxon>Eurotiomycetidae</taxon>
        <taxon>Eurotiales</taxon>
        <taxon>Aspergillaceae</taxon>
        <taxon>Aspergillus</taxon>
        <taxon>Aspergillus subgen. Fumigati</taxon>
    </lineage>
</organism>
<reference evidence="1 2" key="1">
    <citation type="submission" date="2020-01" db="EMBL/GenBank/DDBJ databases">
        <title>Draft genome sequence of Aspergillus udagawae IFM 46972.</title>
        <authorList>
            <person name="Takahashi H."/>
            <person name="Yaguchi T."/>
        </authorList>
    </citation>
    <scope>NUCLEOTIDE SEQUENCE [LARGE SCALE GENOMIC DNA]</scope>
    <source>
        <strain evidence="1 2">IFM 46972</strain>
    </source>
</reference>
<dbReference type="Proteomes" id="UP000465221">
    <property type="component" value="Unassembled WGS sequence"/>
</dbReference>
<accession>A0A8H3N5D6</accession>
<sequence>MAFDASAPNGRTKSLINIENDPRIIVWTKLQVPPGEELDTNHWAGYFQPLVHAVGHDTTVWARVQESPNIIILATLWYTTSELRDFMASPSAQLYRESLASGAIVPLVSFETIYGGARWFNSLARSFTQLFWVYFPAPMTQAQKAEISELRGIRPPAMGFSIPQSQVKQRHLPVQLWATQTEYLHGQEAQLMLWPHFWRDAEKAEFRFLGTGYGTVMERFIEELDEVGPLEWKEEIYDFKRLPRL</sequence>
<gene>
    <name evidence="1" type="ORF">IFM46972_01241</name>
</gene>
<protein>
    <recommendedName>
        <fullName evidence="3">ABM domain-containing protein</fullName>
    </recommendedName>
</protein>